<evidence type="ECO:0000313" key="3">
    <source>
        <dbReference type="EMBL" id="PIR94908.1"/>
    </source>
</evidence>
<name>A0A2H0V765_9BACT</name>
<gene>
    <name evidence="3" type="ORF">COT95_01625</name>
</gene>
<dbReference type="InterPro" id="IPR001296">
    <property type="entry name" value="Glyco_trans_1"/>
</dbReference>
<dbReference type="Pfam" id="PF00534">
    <property type="entry name" value="Glycos_transf_1"/>
    <property type="match status" value="1"/>
</dbReference>
<evidence type="ECO:0000259" key="1">
    <source>
        <dbReference type="Pfam" id="PF00534"/>
    </source>
</evidence>
<evidence type="ECO:0000313" key="4">
    <source>
        <dbReference type="Proteomes" id="UP000228614"/>
    </source>
</evidence>
<sequence length="395" mass="45583">MKIVIINNLYGKYARGGAERVVEIIADELIKYGHEVIVISTKPFNISDFRFQISDLRTKTFFSWNIISYYNLNKLPKVFRVFWHLINIFNIQSYFKIKKILKREQPDIVMTHNLTGVGFLTALAIKKLKIKHIHTLHDIQLIHPSGLMNVGEEKKIDSLFAKIYQYINKKLFNSVDVVISPSEWLLGEHVKRGFFKNSKKEIIANPKPSCHPDHSEEKIRDSDDWTRDDKSFIFLYVGQIEKHKGVELLIETFAKLARQNYMLKIIGDGRAAGPLQREWSNRSSVEFLGKKTSEEVKKLMQKANCLIVPSLCYENQPTVIIEAQQNNLPVIASNIGGIPEMLDKEFLFKAGDSESLKNRMQWIVDNYKSIKVASGQTDNAKYLSSKRYIDKILSL</sequence>
<organism evidence="3 4">
    <name type="scientific">Candidatus Falkowbacteria bacterium CG10_big_fil_rev_8_21_14_0_10_37_6</name>
    <dbReference type="NCBI Taxonomy" id="1974563"/>
    <lineage>
        <taxon>Bacteria</taxon>
        <taxon>Candidatus Falkowiibacteriota</taxon>
    </lineage>
</organism>
<feature type="domain" description="Glycosyltransferase subfamily 4-like N-terminal" evidence="2">
    <location>
        <begin position="16"/>
        <end position="205"/>
    </location>
</feature>
<dbReference type="AlphaFoldDB" id="A0A2H0V765"/>
<reference evidence="4" key="1">
    <citation type="submission" date="2017-09" db="EMBL/GenBank/DDBJ databases">
        <title>Depth-based differentiation of microbial function through sediment-hosted aquifers and enrichment of novel symbionts in the deep terrestrial subsurface.</title>
        <authorList>
            <person name="Probst A.J."/>
            <person name="Ladd B."/>
            <person name="Jarett J.K."/>
            <person name="Geller-Mcgrath D.E."/>
            <person name="Sieber C.M.K."/>
            <person name="Emerson J.B."/>
            <person name="Anantharaman K."/>
            <person name="Thomas B.C."/>
            <person name="Malmstrom R."/>
            <person name="Stieglmeier M."/>
            <person name="Klingl A."/>
            <person name="Woyke T."/>
            <person name="Ryan C.M."/>
            <person name="Banfield J.F."/>
        </authorList>
    </citation>
    <scope>NUCLEOTIDE SEQUENCE [LARGE SCALE GENOMIC DNA]</scope>
</reference>
<accession>A0A2H0V765</accession>
<feature type="domain" description="Glycosyl transferase family 1" evidence="1">
    <location>
        <begin position="221"/>
        <end position="369"/>
    </location>
</feature>
<dbReference type="InterPro" id="IPR050194">
    <property type="entry name" value="Glycosyltransferase_grp1"/>
</dbReference>
<dbReference type="Pfam" id="PF13439">
    <property type="entry name" value="Glyco_transf_4"/>
    <property type="match status" value="1"/>
</dbReference>
<evidence type="ECO:0000259" key="2">
    <source>
        <dbReference type="Pfam" id="PF13439"/>
    </source>
</evidence>
<comment type="caution">
    <text evidence="3">The sequence shown here is derived from an EMBL/GenBank/DDBJ whole genome shotgun (WGS) entry which is preliminary data.</text>
</comment>
<dbReference type="Proteomes" id="UP000228614">
    <property type="component" value="Unassembled WGS sequence"/>
</dbReference>
<dbReference type="GO" id="GO:0016757">
    <property type="term" value="F:glycosyltransferase activity"/>
    <property type="evidence" value="ECO:0007669"/>
    <property type="project" value="InterPro"/>
</dbReference>
<dbReference type="CDD" id="cd03823">
    <property type="entry name" value="GT4_ExpE7-like"/>
    <property type="match status" value="1"/>
</dbReference>
<dbReference type="Gene3D" id="3.40.50.2000">
    <property type="entry name" value="Glycogen Phosphorylase B"/>
    <property type="match status" value="2"/>
</dbReference>
<dbReference type="EMBL" id="PFAN01000082">
    <property type="protein sequence ID" value="PIR94908.1"/>
    <property type="molecule type" value="Genomic_DNA"/>
</dbReference>
<evidence type="ECO:0008006" key="5">
    <source>
        <dbReference type="Google" id="ProtNLM"/>
    </source>
</evidence>
<dbReference type="PANTHER" id="PTHR45947">
    <property type="entry name" value="SULFOQUINOVOSYL TRANSFERASE SQD2"/>
    <property type="match status" value="1"/>
</dbReference>
<proteinExistence type="predicted"/>
<protein>
    <recommendedName>
        <fullName evidence="5">Glycosyltransferase subfamily 4-like N-terminal domain-containing protein</fullName>
    </recommendedName>
</protein>
<dbReference type="SUPFAM" id="SSF53756">
    <property type="entry name" value="UDP-Glycosyltransferase/glycogen phosphorylase"/>
    <property type="match status" value="1"/>
</dbReference>
<dbReference type="InterPro" id="IPR028098">
    <property type="entry name" value="Glyco_trans_4-like_N"/>
</dbReference>
<dbReference type="PANTHER" id="PTHR45947:SF3">
    <property type="entry name" value="SULFOQUINOVOSYL TRANSFERASE SQD2"/>
    <property type="match status" value="1"/>
</dbReference>